<dbReference type="EMBL" id="FNPI01000026">
    <property type="protein sequence ID" value="SDZ65619.1"/>
    <property type="molecule type" value="Genomic_DNA"/>
</dbReference>
<gene>
    <name evidence="2" type="ORF">SAMN05421736_1266</name>
</gene>
<organism evidence="2 3">
    <name type="scientific">Evansella caseinilytica</name>
    <dbReference type="NCBI Taxonomy" id="1503961"/>
    <lineage>
        <taxon>Bacteria</taxon>
        <taxon>Bacillati</taxon>
        <taxon>Bacillota</taxon>
        <taxon>Bacilli</taxon>
        <taxon>Bacillales</taxon>
        <taxon>Bacillaceae</taxon>
        <taxon>Evansella</taxon>
    </lineage>
</organism>
<reference evidence="3" key="1">
    <citation type="submission" date="2016-10" db="EMBL/GenBank/DDBJ databases">
        <authorList>
            <person name="Varghese N."/>
            <person name="Submissions S."/>
        </authorList>
    </citation>
    <scope>NUCLEOTIDE SEQUENCE [LARGE SCALE GENOMIC DNA]</scope>
    <source>
        <strain evidence="3">SP</strain>
    </source>
</reference>
<protein>
    <submittedName>
        <fullName evidence="2">Murein DD-endopeptidase MepM and murein hydrolase activator NlpD, contain LysM domain</fullName>
    </submittedName>
</protein>
<keyword evidence="3" id="KW-1185">Reference proteome</keyword>
<dbReference type="AlphaFoldDB" id="A0A1H3UUY4"/>
<dbReference type="Pfam" id="PF01551">
    <property type="entry name" value="Peptidase_M23"/>
    <property type="match status" value="1"/>
</dbReference>
<evidence type="ECO:0000259" key="1">
    <source>
        <dbReference type="Pfam" id="PF01551"/>
    </source>
</evidence>
<dbReference type="STRING" id="1503961.SAMN05421736_1266"/>
<dbReference type="InterPro" id="IPR050570">
    <property type="entry name" value="Cell_wall_metabolism_enzyme"/>
</dbReference>
<dbReference type="PANTHER" id="PTHR21666">
    <property type="entry name" value="PEPTIDASE-RELATED"/>
    <property type="match status" value="1"/>
</dbReference>
<dbReference type="Proteomes" id="UP000198935">
    <property type="component" value="Unassembled WGS sequence"/>
</dbReference>
<feature type="domain" description="M23ase beta-sheet core" evidence="1">
    <location>
        <begin position="211"/>
        <end position="310"/>
    </location>
</feature>
<dbReference type="PANTHER" id="PTHR21666:SF270">
    <property type="entry name" value="MUREIN HYDROLASE ACTIVATOR ENVC"/>
    <property type="match status" value="1"/>
</dbReference>
<proteinExistence type="predicted"/>
<sequence>MSPRKQLNDPLSIDKILSTNKILQSPISLRNPLTPYHKLFAQSGAVLQQGSTALSSPRPEKCDAGNCLTESLSTDGNGYDYRVYNSTSTYNYVAVFFGRGINFVPINTGKTVRATNIDRNQYIFALMYEYVLAPGHDMPLVSFRRTDPNNFLRPTFYLVVKNDVGRNQPEHTEPNSYALPFASNNGISISQGFNGQGFPKENITHRGVNRYAVDFPMTNNTPVLAARNGRVFRVKQDSDVVGGRNKHDIGKANYIIIEHNDGTYSRYGHLIRGGARVQIGQLVRAGDHIGCSGNSGYSSDPHLHFEVLQRNFDLRKIDWKPNVAGMPVPNYERAMSHETIEWGFSVDNGQPPRVGNPPYVNPNDNNFAC</sequence>
<accession>A0A1H3UUY4</accession>
<dbReference type="InterPro" id="IPR011055">
    <property type="entry name" value="Dup_hybrid_motif"/>
</dbReference>
<dbReference type="InterPro" id="IPR016047">
    <property type="entry name" value="M23ase_b-sheet_dom"/>
</dbReference>
<dbReference type="GO" id="GO:0004222">
    <property type="term" value="F:metalloendopeptidase activity"/>
    <property type="evidence" value="ECO:0007669"/>
    <property type="project" value="TreeGrafter"/>
</dbReference>
<keyword evidence="2" id="KW-0378">Hydrolase</keyword>
<dbReference type="CDD" id="cd12797">
    <property type="entry name" value="M23_peptidase"/>
    <property type="match status" value="1"/>
</dbReference>
<evidence type="ECO:0000313" key="2">
    <source>
        <dbReference type="EMBL" id="SDZ65619.1"/>
    </source>
</evidence>
<dbReference type="SUPFAM" id="SSF51261">
    <property type="entry name" value="Duplicated hybrid motif"/>
    <property type="match status" value="1"/>
</dbReference>
<dbReference type="Gene3D" id="2.70.70.10">
    <property type="entry name" value="Glucose Permease (Domain IIA)"/>
    <property type="match status" value="1"/>
</dbReference>
<name>A0A1H3UUY4_9BACI</name>
<evidence type="ECO:0000313" key="3">
    <source>
        <dbReference type="Proteomes" id="UP000198935"/>
    </source>
</evidence>